<feature type="domain" description="C2H2-type" evidence="2">
    <location>
        <begin position="143"/>
        <end position="170"/>
    </location>
</feature>
<dbReference type="InterPro" id="IPR036236">
    <property type="entry name" value="Znf_C2H2_sf"/>
</dbReference>
<keyword evidence="1" id="KW-0479">Metal-binding</keyword>
<dbReference type="EMBL" id="WRXP01004838">
    <property type="protein sequence ID" value="KAF1001348.1"/>
    <property type="molecule type" value="Genomic_DNA"/>
</dbReference>
<evidence type="ECO:0000259" key="2">
    <source>
        <dbReference type="PROSITE" id="PS50157"/>
    </source>
</evidence>
<sequence>MIRYLGNGFNEQAKKVDDYDSVPVMKKSVTEEGGSSDHVTKDCNIGFVGQEGNANANGVDHVVENHHVGVVSDGMNTELVLGLVGGHSQFDGINGKDNHGEKMVMGNSKINKDKKIRVKTGLKPPGVGSSVGVAGASTAADKYKCTTCDKTFSSHQALGGHRSSHNKFKVTIINGDSSAKESFSAFAPPGQMFDHHQQQQQFNTSHDQVNRVPMSDEECATKRNSIDEVVGSSKANEHISSTVHQCSVCNKIFASGQALGGHKRCHWTAPPAGAQTAEQAQPQLEAQMAMKSIRLPERMDGCSYSPGNPTHCIENLQNFAGKRTSGPHPLMPQQVYLQVMAQFGHAS</sequence>
<comment type="caution">
    <text evidence="3">The sequence shown here is derived from an EMBL/GenBank/DDBJ whole genome shotgun (WGS) entry which is preliminary data.</text>
</comment>
<reference evidence="3" key="1">
    <citation type="submission" date="2020-01" db="EMBL/GenBank/DDBJ databases">
        <title>The Celery Genome Sequence Reveals Sequential Paleo-tetraploidization, Resistance Gene Elimination, Karyotype Evolution, and Functional Innovation in Apiales.</title>
        <authorList>
            <person name="Song X."/>
        </authorList>
    </citation>
    <scope>NUCLEOTIDE SEQUENCE</scope>
    <source>
        <tissue evidence="3">Leaf</tissue>
    </source>
</reference>
<keyword evidence="1" id="KW-0863">Zinc-finger</keyword>
<feature type="domain" description="C2H2-type" evidence="2">
    <location>
        <begin position="244"/>
        <end position="271"/>
    </location>
</feature>
<evidence type="ECO:0000256" key="1">
    <source>
        <dbReference type="PROSITE-ProRule" id="PRU00042"/>
    </source>
</evidence>
<dbReference type="PROSITE" id="PS50157">
    <property type="entry name" value="ZINC_FINGER_C2H2_2"/>
    <property type="match status" value="2"/>
</dbReference>
<organism evidence="3 4">
    <name type="scientific">Apium graveolens</name>
    <name type="common">Celery</name>
    <dbReference type="NCBI Taxonomy" id="4045"/>
    <lineage>
        <taxon>Eukaryota</taxon>
        <taxon>Viridiplantae</taxon>
        <taxon>Streptophyta</taxon>
        <taxon>Embryophyta</taxon>
        <taxon>Tracheophyta</taxon>
        <taxon>Spermatophyta</taxon>
        <taxon>Magnoliopsida</taxon>
        <taxon>eudicotyledons</taxon>
        <taxon>Gunneridae</taxon>
        <taxon>Pentapetalae</taxon>
        <taxon>asterids</taxon>
        <taxon>campanulids</taxon>
        <taxon>Apiales</taxon>
        <taxon>Apiaceae</taxon>
        <taxon>Apioideae</taxon>
        <taxon>apioid superclade</taxon>
        <taxon>Apieae</taxon>
        <taxon>Apium</taxon>
    </lineage>
</organism>
<dbReference type="Gene3D" id="3.30.160.60">
    <property type="entry name" value="Classic Zinc Finger"/>
    <property type="match status" value="1"/>
</dbReference>
<gene>
    <name evidence="3" type="ORF">AG4045_010233</name>
</gene>
<dbReference type="Pfam" id="PF13912">
    <property type="entry name" value="zf-C2H2_6"/>
    <property type="match status" value="2"/>
</dbReference>
<dbReference type="SMART" id="SM00355">
    <property type="entry name" value="ZnF_C2H2"/>
    <property type="match status" value="2"/>
</dbReference>
<dbReference type="SUPFAM" id="SSF57667">
    <property type="entry name" value="beta-beta-alpha zinc fingers"/>
    <property type="match status" value="1"/>
</dbReference>
<protein>
    <recommendedName>
        <fullName evidence="2">C2H2-type domain-containing protein</fullName>
    </recommendedName>
</protein>
<name>A0A6L5B740_APIGR</name>
<dbReference type="GO" id="GO:0008270">
    <property type="term" value="F:zinc ion binding"/>
    <property type="evidence" value="ECO:0007669"/>
    <property type="project" value="UniProtKB-KW"/>
</dbReference>
<accession>A0A6L5B740</accession>
<keyword evidence="1" id="KW-0862">Zinc</keyword>
<dbReference type="InterPro" id="IPR013087">
    <property type="entry name" value="Znf_C2H2_type"/>
</dbReference>
<dbReference type="PROSITE" id="PS00028">
    <property type="entry name" value="ZINC_FINGER_C2H2_1"/>
    <property type="match status" value="2"/>
</dbReference>
<proteinExistence type="predicted"/>
<evidence type="ECO:0000313" key="4">
    <source>
        <dbReference type="Proteomes" id="UP000593563"/>
    </source>
</evidence>
<dbReference type="Proteomes" id="UP000593563">
    <property type="component" value="Unassembled WGS sequence"/>
</dbReference>
<dbReference type="PANTHER" id="PTHR47068:SF1">
    <property type="entry name" value="OS02G0659100 PROTEIN"/>
    <property type="match status" value="1"/>
</dbReference>
<dbReference type="PANTHER" id="PTHR47068">
    <property type="entry name" value="OS02G0659100 PROTEIN"/>
    <property type="match status" value="1"/>
</dbReference>
<dbReference type="AlphaFoldDB" id="A0A6L5B740"/>
<keyword evidence="4" id="KW-1185">Reference proteome</keyword>
<evidence type="ECO:0000313" key="3">
    <source>
        <dbReference type="EMBL" id="KAF1001348.1"/>
    </source>
</evidence>